<reference evidence="2" key="1">
    <citation type="submission" date="2022-02" db="EMBL/GenBank/DDBJ databases">
        <title>Atlantic sturgeon de novo genome assembly.</title>
        <authorList>
            <person name="Stock M."/>
            <person name="Klopp C."/>
            <person name="Guiguen Y."/>
            <person name="Cabau C."/>
            <person name="Parinello H."/>
            <person name="Santidrian Yebra-Pimentel E."/>
            <person name="Kuhl H."/>
            <person name="Dirks R.P."/>
            <person name="Guessner J."/>
            <person name="Wuertz S."/>
            <person name="Du K."/>
            <person name="Schartl M."/>
        </authorList>
    </citation>
    <scope>NUCLEOTIDE SEQUENCE</scope>
    <source>
        <strain evidence="2">STURGEONOMICS-FGT-2020</strain>
        <tissue evidence="2">Whole blood</tissue>
    </source>
</reference>
<keyword evidence="3" id="KW-1185">Reference proteome</keyword>
<evidence type="ECO:0000313" key="2">
    <source>
        <dbReference type="EMBL" id="KAK1140344.1"/>
    </source>
</evidence>
<proteinExistence type="predicted"/>
<dbReference type="AlphaFoldDB" id="A0AAD8FNV3"/>
<dbReference type="EMBL" id="JAGXEW010000384">
    <property type="protein sequence ID" value="KAK1140344.1"/>
    <property type="molecule type" value="Genomic_DNA"/>
</dbReference>
<protein>
    <submittedName>
        <fullName evidence="2">Uncharacterized protein</fullName>
    </submittedName>
</protein>
<evidence type="ECO:0000313" key="3">
    <source>
        <dbReference type="Proteomes" id="UP001230051"/>
    </source>
</evidence>
<sequence>MMEDIFVEEADNDEVYAAAEEMMEEVDNTSEDDDDDDDDDDDVAAAAAQEPFHLDDGNGPIYPGSDVTKAQTIQMVMTFILATE</sequence>
<gene>
    <name evidence="2" type="ORF">AOXY_G37389</name>
</gene>
<feature type="region of interest" description="Disordered" evidence="1">
    <location>
        <begin position="23"/>
        <end position="61"/>
    </location>
</feature>
<feature type="compositionally biased region" description="Acidic residues" evidence="1">
    <location>
        <begin position="23"/>
        <end position="43"/>
    </location>
</feature>
<comment type="caution">
    <text evidence="2">The sequence shown here is derived from an EMBL/GenBank/DDBJ whole genome shotgun (WGS) entry which is preliminary data.</text>
</comment>
<name>A0AAD8FNV3_ACIOX</name>
<organism evidence="2 3">
    <name type="scientific">Acipenser oxyrinchus oxyrinchus</name>
    <dbReference type="NCBI Taxonomy" id="40147"/>
    <lineage>
        <taxon>Eukaryota</taxon>
        <taxon>Metazoa</taxon>
        <taxon>Chordata</taxon>
        <taxon>Craniata</taxon>
        <taxon>Vertebrata</taxon>
        <taxon>Euteleostomi</taxon>
        <taxon>Actinopterygii</taxon>
        <taxon>Chondrostei</taxon>
        <taxon>Acipenseriformes</taxon>
        <taxon>Acipenseridae</taxon>
        <taxon>Acipenser</taxon>
    </lineage>
</organism>
<accession>A0AAD8FNV3</accession>
<dbReference type="Proteomes" id="UP001230051">
    <property type="component" value="Unassembled WGS sequence"/>
</dbReference>
<evidence type="ECO:0000256" key="1">
    <source>
        <dbReference type="SAM" id="MobiDB-lite"/>
    </source>
</evidence>